<evidence type="ECO:0000313" key="8">
    <source>
        <dbReference type="Proteomes" id="UP001404956"/>
    </source>
</evidence>
<keyword evidence="5" id="KW-0472">Membrane</keyword>
<evidence type="ECO:0000313" key="7">
    <source>
        <dbReference type="EMBL" id="GAA5534009.1"/>
    </source>
</evidence>
<evidence type="ECO:0000256" key="5">
    <source>
        <dbReference type="SAM" id="Phobius"/>
    </source>
</evidence>
<dbReference type="Gene3D" id="1.10.760.10">
    <property type="entry name" value="Cytochrome c-like domain"/>
    <property type="match status" value="1"/>
</dbReference>
<dbReference type="EMBL" id="BAABRV010000005">
    <property type="protein sequence ID" value="GAA5534009.1"/>
    <property type="molecule type" value="Genomic_DNA"/>
</dbReference>
<name>A0ABP9XF71_9DEIO</name>
<protein>
    <recommendedName>
        <fullName evidence="6">Cytochrome c domain-containing protein</fullName>
    </recommendedName>
</protein>
<dbReference type="InterPro" id="IPR036909">
    <property type="entry name" value="Cyt_c-like_dom_sf"/>
</dbReference>
<feature type="transmembrane region" description="Helical" evidence="5">
    <location>
        <begin position="31"/>
        <end position="55"/>
    </location>
</feature>
<dbReference type="Proteomes" id="UP001404956">
    <property type="component" value="Unassembled WGS sequence"/>
</dbReference>
<keyword evidence="8" id="KW-1185">Reference proteome</keyword>
<gene>
    <name evidence="7" type="ORF">Dalu01_02417</name>
</gene>
<keyword evidence="5" id="KW-0812">Transmembrane</keyword>
<dbReference type="InterPro" id="IPR009056">
    <property type="entry name" value="Cyt_c-like_dom"/>
</dbReference>
<reference evidence="7 8" key="1">
    <citation type="submission" date="2024-02" db="EMBL/GenBank/DDBJ databases">
        <title>Deinococcus aluminii NBRC 112889.</title>
        <authorList>
            <person name="Ichikawa N."/>
            <person name="Katano-Makiyama Y."/>
            <person name="Hidaka K."/>
        </authorList>
    </citation>
    <scope>NUCLEOTIDE SEQUENCE [LARGE SCALE GENOMIC DNA]</scope>
    <source>
        <strain evidence="7 8">NBRC 112889</strain>
    </source>
</reference>
<dbReference type="PROSITE" id="PS51007">
    <property type="entry name" value="CYTC"/>
    <property type="match status" value="1"/>
</dbReference>
<dbReference type="InterPro" id="IPR003468">
    <property type="entry name" value="Cyt_c_oxidase_monohaem-su/FixO"/>
</dbReference>
<feature type="domain" description="Cytochrome c" evidence="6">
    <location>
        <begin position="72"/>
        <end position="190"/>
    </location>
</feature>
<evidence type="ECO:0000256" key="3">
    <source>
        <dbReference type="ARBA" id="ARBA00023004"/>
    </source>
</evidence>
<evidence type="ECO:0000259" key="6">
    <source>
        <dbReference type="PROSITE" id="PS51007"/>
    </source>
</evidence>
<dbReference type="RefSeq" id="WP_345454945.1">
    <property type="nucleotide sequence ID" value="NZ_BAABRV010000005.1"/>
</dbReference>
<accession>A0ABP9XF71</accession>
<evidence type="ECO:0000256" key="4">
    <source>
        <dbReference type="PROSITE-ProRule" id="PRU00433"/>
    </source>
</evidence>
<sequence>MTEPPQNAPLREVPPQGTPQGQRFLERFETVVLLGGIGSFVLSVVALGLAPGAALKAKIERTTPAASRDYTAQELRGRELYMRDGCAYCHTQFVRPTVSDVRYFGVASEAWEYRNDYPHLWGTRRIGPDLSREAGKRPDGWQYAHLYNPRSTVPQSIMPAFPWYFTHAADGSALPNADGEAIVAYLNTLGRAMQIAGPQPDTLTNQQMHEGHP</sequence>
<keyword evidence="1 4" id="KW-0349">Heme</keyword>
<keyword evidence="2 4" id="KW-0479">Metal-binding</keyword>
<organism evidence="7 8">
    <name type="scientific">Deinococcus aluminii</name>
    <dbReference type="NCBI Taxonomy" id="1656885"/>
    <lineage>
        <taxon>Bacteria</taxon>
        <taxon>Thermotogati</taxon>
        <taxon>Deinococcota</taxon>
        <taxon>Deinococci</taxon>
        <taxon>Deinococcales</taxon>
        <taxon>Deinococcaceae</taxon>
        <taxon>Deinococcus</taxon>
    </lineage>
</organism>
<keyword evidence="5" id="KW-1133">Transmembrane helix</keyword>
<proteinExistence type="predicted"/>
<comment type="caution">
    <text evidence="7">The sequence shown here is derived from an EMBL/GenBank/DDBJ whole genome shotgun (WGS) entry which is preliminary data.</text>
</comment>
<dbReference type="SUPFAM" id="SSF46626">
    <property type="entry name" value="Cytochrome c"/>
    <property type="match status" value="1"/>
</dbReference>
<dbReference type="Pfam" id="PF02433">
    <property type="entry name" value="FixO"/>
    <property type="match status" value="1"/>
</dbReference>
<evidence type="ECO:0000256" key="1">
    <source>
        <dbReference type="ARBA" id="ARBA00022617"/>
    </source>
</evidence>
<evidence type="ECO:0000256" key="2">
    <source>
        <dbReference type="ARBA" id="ARBA00022723"/>
    </source>
</evidence>
<keyword evidence="3 4" id="KW-0408">Iron</keyword>